<sequence length="137" mass="14508">MTSIATIVPISSLIRSATKDIVLSLENKNHELLAGLTNGILGNAAELCFVIVAVVKGETLIAKTALTGSLISSCLMIFGTCLLFGGILHDRAYYPIVIARANAQLLGVSLVSITLPTAFKIWSEGKLSSRSPTKFEC</sequence>
<keyword evidence="6" id="KW-0406">Ion transport</keyword>
<keyword evidence="4 8" id="KW-0812">Transmembrane</keyword>
<dbReference type="GO" id="GO:0015369">
    <property type="term" value="F:calcium:proton antiporter activity"/>
    <property type="evidence" value="ECO:0007669"/>
    <property type="project" value="TreeGrafter"/>
</dbReference>
<evidence type="ECO:0000313" key="11">
    <source>
        <dbReference type="Proteomes" id="UP001174694"/>
    </source>
</evidence>
<evidence type="ECO:0000256" key="1">
    <source>
        <dbReference type="ARBA" id="ARBA00004127"/>
    </source>
</evidence>
<dbReference type="InterPro" id="IPR004837">
    <property type="entry name" value="NaCa_Exmemb"/>
</dbReference>
<comment type="subcellular location">
    <subcellularLocation>
        <location evidence="1">Endomembrane system</location>
        <topology evidence="1">Multi-pass membrane protein</topology>
    </subcellularLocation>
</comment>
<dbReference type="EMBL" id="JANBVO010000198">
    <property type="protein sequence ID" value="KAJ9129429.1"/>
    <property type="molecule type" value="Genomic_DNA"/>
</dbReference>
<comment type="similarity">
    <text evidence="2">Belongs to the Ca(2+):cation antiporter (CaCA) (TC 2.A.19) family.</text>
</comment>
<name>A0AA38RFF3_9PEZI</name>
<keyword evidence="11" id="KW-1185">Reference proteome</keyword>
<keyword evidence="3" id="KW-0813">Transport</keyword>
<evidence type="ECO:0000256" key="7">
    <source>
        <dbReference type="ARBA" id="ARBA00023136"/>
    </source>
</evidence>
<comment type="caution">
    <text evidence="10">The sequence shown here is derived from an EMBL/GenBank/DDBJ whole genome shotgun (WGS) entry which is preliminary data.</text>
</comment>
<dbReference type="Pfam" id="PF01699">
    <property type="entry name" value="Na_Ca_ex"/>
    <property type="match status" value="1"/>
</dbReference>
<keyword evidence="5 8" id="KW-1133">Transmembrane helix</keyword>
<feature type="domain" description="Sodium/calcium exchanger membrane region" evidence="9">
    <location>
        <begin position="3"/>
        <end position="124"/>
    </location>
</feature>
<accession>A0AA38RFF3</accession>
<evidence type="ECO:0000259" key="9">
    <source>
        <dbReference type="Pfam" id="PF01699"/>
    </source>
</evidence>
<evidence type="ECO:0000256" key="2">
    <source>
        <dbReference type="ARBA" id="ARBA00008170"/>
    </source>
</evidence>
<dbReference type="GO" id="GO:0000329">
    <property type="term" value="C:fungal-type vacuole membrane"/>
    <property type="evidence" value="ECO:0007669"/>
    <property type="project" value="TreeGrafter"/>
</dbReference>
<feature type="transmembrane region" description="Helical" evidence="8">
    <location>
        <begin position="67"/>
        <end position="89"/>
    </location>
</feature>
<keyword evidence="7 8" id="KW-0472">Membrane</keyword>
<feature type="transmembrane region" description="Helical" evidence="8">
    <location>
        <begin position="101"/>
        <end position="122"/>
    </location>
</feature>
<evidence type="ECO:0000256" key="8">
    <source>
        <dbReference type="SAM" id="Phobius"/>
    </source>
</evidence>
<dbReference type="Gene3D" id="1.20.1420.30">
    <property type="entry name" value="NCX, central ion-binding region"/>
    <property type="match status" value="1"/>
</dbReference>
<dbReference type="PANTHER" id="PTHR31503">
    <property type="entry name" value="VACUOLAR CALCIUM ION TRANSPORTER"/>
    <property type="match status" value="1"/>
</dbReference>
<dbReference type="GO" id="GO:0012505">
    <property type="term" value="C:endomembrane system"/>
    <property type="evidence" value="ECO:0007669"/>
    <property type="project" value="UniProtKB-SubCell"/>
</dbReference>
<gene>
    <name evidence="10" type="ORF">NKR23_g12535</name>
</gene>
<proteinExistence type="inferred from homology"/>
<evidence type="ECO:0000313" key="10">
    <source>
        <dbReference type="EMBL" id="KAJ9129429.1"/>
    </source>
</evidence>
<feature type="transmembrane region" description="Helical" evidence="8">
    <location>
        <begin position="32"/>
        <end position="55"/>
    </location>
</feature>
<dbReference type="GO" id="GO:0006874">
    <property type="term" value="P:intracellular calcium ion homeostasis"/>
    <property type="evidence" value="ECO:0007669"/>
    <property type="project" value="TreeGrafter"/>
</dbReference>
<dbReference type="AlphaFoldDB" id="A0AA38RFF3"/>
<evidence type="ECO:0000256" key="5">
    <source>
        <dbReference type="ARBA" id="ARBA00022989"/>
    </source>
</evidence>
<dbReference type="InterPro" id="IPR004713">
    <property type="entry name" value="CaH_exchang"/>
</dbReference>
<evidence type="ECO:0000256" key="4">
    <source>
        <dbReference type="ARBA" id="ARBA00022692"/>
    </source>
</evidence>
<organism evidence="10 11">
    <name type="scientific">Pleurostoma richardsiae</name>
    <dbReference type="NCBI Taxonomy" id="41990"/>
    <lineage>
        <taxon>Eukaryota</taxon>
        <taxon>Fungi</taxon>
        <taxon>Dikarya</taxon>
        <taxon>Ascomycota</taxon>
        <taxon>Pezizomycotina</taxon>
        <taxon>Sordariomycetes</taxon>
        <taxon>Sordariomycetidae</taxon>
        <taxon>Calosphaeriales</taxon>
        <taxon>Pleurostomataceae</taxon>
        <taxon>Pleurostoma</taxon>
    </lineage>
</organism>
<protein>
    <recommendedName>
        <fullName evidence="9">Sodium/calcium exchanger membrane region domain-containing protein</fullName>
    </recommendedName>
</protein>
<dbReference type="InterPro" id="IPR044880">
    <property type="entry name" value="NCX_ion-bd_dom_sf"/>
</dbReference>
<reference evidence="10" key="1">
    <citation type="submission" date="2022-07" db="EMBL/GenBank/DDBJ databases">
        <title>Fungi with potential for degradation of polypropylene.</title>
        <authorList>
            <person name="Gostincar C."/>
        </authorList>
    </citation>
    <scope>NUCLEOTIDE SEQUENCE</scope>
    <source>
        <strain evidence="10">EXF-13308</strain>
    </source>
</reference>
<dbReference type="Proteomes" id="UP001174694">
    <property type="component" value="Unassembled WGS sequence"/>
</dbReference>
<dbReference type="PANTHER" id="PTHR31503:SF20">
    <property type="entry name" value="CA(2+)_H(+) EXCHANGER, PUTATIVE (EUROFUNG)-RELATED"/>
    <property type="match status" value="1"/>
</dbReference>
<evidence type="ECO:0000256" key="3">
    <source>
        <dbReference type="ARBA" id="ARBA00022448"/>
    </source>
</evidence>
<evidence type="ECO:0000256" key="6">
    <source>
        <dbReference type="ARBA" id="ARBA00023065"/>
    </source>
</evidence>